<gene>
    <name evidence="2" type="ORF">HG263_05320</name>
</gene>
<organism evidence="2 3">
    <name type="scientific">Pseudoalteromonas caenipelagi</name>
    <dbReference type="NCBI Taxonomy" id="2726988"/>
    <lineage>
        <taxon>Bacteria</taxon>
        <taxon>Pseudomonadati</taxon>
        <taxon>Pseudomonadota</taxon>
        <taxon>Gammaproteobacteria</taxon>
        <taxon>Alteromonadales</taxon>
        <taxon>Pseudoalteromonadaceae</taxon>
        <taxon>Pseudoalteromonas</taxon>
    </lineage>
</organism>
<dbReference type="AlphaFoldDB" id="A0A849VE02"/>
<evidence type="ECO:0000313" key="2">
    <source>
        <dbReference type="EMBL" id="NOU49957.1"/>
    </source>
</evidence>
<dbReference type="InterPro" id="IPR049945">
    <property type="entry name" value="AAA_22"/>
</dbReference>
<dbReference type="Gene3D" id="3.40.50.300">
    <property type="entry name" value="P-loop containing nucleotide triphosphate hydrolases"/>
    <property type="match status" value="1"/>
</dbReference>
<dbReference type="EMBL" id="JABBPG010000002">
    <property type="protein sequence ID" value="NOU49957.1"/>
    <property type="molecule type" value="Genomic_DNA"/>
</dbReference>
<dbReference type="RefSeq" id="WP_171625039.1">
    <property type="nucleotide sequence ID" value="NZ_JABBPG010000002.1"/>
</dbReference>
<keyword evidence="2" id="KW-0547">Nucleotide-binding</keyword>
<sequence length="236" mass="26461">MTIETNDIKRAVQLVNTTAKADERVGRIIGNPGTGKTTITKYLEREMGAVRVAPWKDISAKALLQLVCRGIGIHVGMLSKDNLILRLSEFLRGQNMVVVIDECNHLNWKHLELLRYLSDECEATLILSGTKLFEEQFTCGRSSIYLEQLTGRIGTKQLALSPMNVKEIAGYVLKPNFNHEISKELAKHFYQYTQRGNWRIANALVVQCARIVREGELSELTEEVISTAASTLGSIK</sequence>
<accession>A0A849VE02</accession>
<dbReference type="Proteomes" id="UP000586305">
    <property type="component" value="Unassembled WGS sequence"/>
</dbReference>
<comment type="caution">
    <text evidence="2">The sequence shown here is derived from an EMBL/GenBank/DDBJ whole genome shotgun (WGS) entry which is preliminary data.</text>
</comment>
<reference evidence="2 3" key="1">
    <citation type="submission" date="2020-04" db="EMBL/GenBank/DDBJ databases">
        <title>Pseudoalteromonas caenipelagi sp. nov., isolated from a tidal flat.</title>
        <authorList>
            <person name="Park S."/>
            <person name="Yoon J.-H."/>
        </authorList>
    </citation>
    <scope>NUCLEOTIDE SEQUENCE [LARGE SCALE GENOMIC DNA]</scope>
    <source>
        <strain evidence="2 3">JBTF-M23</strain>
    </source>
</reference>
<keyword evidence="2" id="KW-0067">ATP-binding</keyword>
<feature type="domain" description="ORC1/DEAH AAA+ ATPase" evidence="1">
    <location>
        <begin position="23"/>
        <end position="136"/>
    </location>
</feature>
<dbReference type="InterPro" id="IPR027417">
    <property type="entry name" value="P-loop_NTPase"/>
</dbReference>
<evidence type="ECO:0000259" key="1">
    <source>
        <dbReference type="Pfam" id="PF13401"/>
    </source>
</evidence>
<dbReference type="GO" id="GO:0005524">
    <property type="term" value="F:ATP binding"/>
    <property type="evidence" value="ECO:0007669"/>
    <property type="project" value="UniProtKB-KW"/>
</dbReference>
<protein>
    <submittedName>
        <fullName evidence="2">ATP-binding protein</fullName>
    </submittedName>
</protein>
<proteinExistence type="predicted"/>
<keyword evidence="3" id="KW-1185">Reference proteome</keyword>
<evidence type="ECO:0000313" key="3">
    <source>
        <dbReference type="Proteomes" id="UP000586305"/>
    </source>
</evidence>
<dbReference type="SUPFAM" id="SSF52540">
    <property type="entry name" value="P-loop containing nucleoside triphosphate hydrolases"/>
    <property type="match status" value="1"/>
</dbReference>
<dbReference type="InterPro" id="IPR052026">
    <property type="entry name" value="ExeA_AAA_ATPase_DNA-bind"/>
</dbReference>
<dbReference type="GO" id="GO:0016887">
    <property type="term" value="F:ATP hydrolysis activity"/>
    <property type="evidence" value="ECO:0007669"/>
    <property type="project" value="InterPro"/>
</dbReference>
<dbReference type="PANTHER" id="PTHR35894">
    <property type="entry name" value="GENERAL SECRETION PATHWAY PROTEIN A-RELATED"/>
    <property type="match status" value="1"/>
</dbReference>
<dbReference type="PANTHER" id="PTHR35894:SF1">
    <property type="entry name" value="PHOSPHORIBULOKINASE _ URIDINE KINASE FAMILY"/>
    <property type="match status" value="1"/>
</dbReference>
<name>A0A849VE02_9GAMM</name>
<dbReference type="Pfam" id="PF13401">
    <property type="entry name" value="AAA_22"/>
    <property type="match status" value="1"/>
</dbReference>